<dbReference type="EMBL" id="AP019525">
    <property type="protein sequence ID" value="BBI90926.1"/>
    <property type="molecule type" value="Genomic_DNA"/>
</dbReference>
<sequence>MIKTTIEITLASSSNSHDKRMNLINKSQTKILDYLDKRLFKYNVRTSDSDNILQIVNSSIEDTKGTYEVYPTKLTFNIEYKTQSELGSLLKTNERNKVRLLNTYVSKNNQEITSIVNKLVKNLNRWYSGNLINQEIKITNE</sequence>
<reference evidence="1 2" key="1">
    <citation type="journal article" date="2019" name="Arch. Virol.">
        <title>A novel jumbo Tenacibaculum maritimum lytic phage with head-fiber-like appendages.</title>
        <authorList>
            <person name="Kawato Y."/>
            <person name="Istiqomah I."/>
            <person name="Gaafar A.Y."/>
            <person name="Hanaoka M."/>
            <person name="Ishimaru K."/>
            <person name="Yasuike M."/>
            <person name="Nishiki I."/>
            <person name="Nakamura Y."/>
            <person name="Fujiwara A."/>
            <person name="Nakai T."/>
        </authorList>
    </citation>
    <scope>NUCLEOTIDE SEQUENCE [LARGE SCALE GENOMIC DNA]</scope>
    <source>
        <strain evidence="1 2">PTm5</strain>
    </source>
</reference>
<name>A0A5S9HYA1_9CAUD</name>
<accession>A0A5S9HYA1</accession>
<protein>
    <submittedName>
        <fullName evidence="1">Uncharacterized protein</fullName>
    </submittedName>
</protein>
<evidence type="ECO:0000313" key="2">
    <source>
        <dbReference type="Proteomes" id="UP000424080"/>
    </source>
</evidence>
<dbReference type="Proteomes" id="UP000424080">
    <property type="component" value="Segment"/>
</dbReference>
<evidence type="ECO:0000313" key="1">
    <source>
        <dbReference type="EMBL" id="BBI90926.1"/>
    </source>
</evidence>
<organism evidence="1 2">
    <name type="scientific">Tenacibaculum phage PTm5</name>
    <dbReference type="NCBI Taxonomy" id="2547426"/>
    <lineage>
        <taxon>Viruses</taxon>
        <taxon>Duplodnaviria</taxon>
        <taxon>Heunggongvirae</taxon>
        <taxon>Uroviricota</taxon>
        <taxon>Caudoviricetes</taxon>
        <taxon>Shirahamavirus</taxon>
        <taxon>Shirahamavirus PTm1</taxon>
    </lineage>
</organism>
<proteinExistence type="predicted"/>